<evidence type="ECO:0000313" key="3">
    <source>
        <dbReference type="Proteomes" id="UP001064106"/>
    </source>
</evidence>
<evidence type="ECO:0000256" key="1">
    <source>
        <dbReference type="SAM" id="Phobius"/>
    </source>
</evidence>
<protein>
    <submittedName>
        <fullName evidence="2">Uncharacterized protein</fullName>
    </submittedName>
</protein>
<dbReference type="EMBL" id="ARXS01000001">
    <property type="protein sequence ID" value="MCU5780850.1"/>
    <property type="molecule type" value="Genomic_DNA"/>
</dbReference>
<keyword evidence="1" id="KW-0472">Membrane</keyword>
<keyword evidence="1" id="KW-0812">Transmembrane</keyword>
<sequence>MRINPVWSRITALLCLIVAAVLIGLAWTTARTATPFFLDRYAQTGVHLFFAVLLLILALVLLLRRRPRGPLLIMAGIAVLMLVASPMRLVQLDRGGEGITVSLRSLPELVGDGWRRQSMTTKLVNFNDPASGRPLPQATACIDERVEARGLFRFQQRYRWQTPETLTESRTGGMEECLRFRRQLVAQLDGLEGALVQGNADRARALLDHHHAEKGRLALQLTDVGEPLRGELAKLLHTDPASPAPLTLSDIALVLGSRPHVQTWLKPDDAQWYQRYALFKLGLTDLVPVETPREDTGFGWHREDPMSVSHLRETGGYRRFDYTAANLHCDTDYARFLKEQGLAVPPDSAVLQLFLSRLWATTPKGASDVSRRIASVNLPNLPSQAENPRDCVALARFYTDPEPSEHVITLLRRATGAGVFNHQQRMLGAEMDKLPREERFKRHSKAVRKVYEQFEFSEETLPLPPIVPMFTAILAPRRDTNALCQALYVMPWMVSHDSALETLYDLARQWRGEPIRLDMAGPPEDVCSLGLMLPPGGFERQTRERNQFLEQAELPCEVVLPEGTYIYSERLECRHEQ</sequence>
<proteinExistence type="predicted"/>
<keyword evidence="3" id="KW-1185">Reference proteome</keyword>
<dbReference type="Proteomes" id="UP001064106">
    <property type="component" value="Unassembled WGS sequence"/>
</dbReference>
<comment type="caution">
    <text evidence="2">The sequence shown here is derived from an EMBL/GenBank/DDBJ whole genome shotgun (WGS) entry which is preliminary data.</text>
</comment>
<organism evidence="2 3">
    <name type="scientific">Alloalcanivorax balearicus MACL04</name>
    <dbReference type="NCBI Taxonomy" id="1177182"/>
    <lineage>
        <taxon>Bacteria</taxon>
        <taxon>Pseudomonadati</taxon>
        <taxon>Pseudomonadota</taxon>
        <taxon>Gammaproteobacteria</taxon>
        <taxon>Oceanospirillales</taxon>
        <taxon>Alcanivoracaceae</taxon>
        <taxon>Alloalcanivorax</taxon>
    </lineage>
</organism>
<accession>A0ABT2QTN0</accession>
<name>A0ABT2QTN0_9GAMM</name>
<evidence type="ECO:0000313" key="2">
    <source>
        <dbReference type="EMBL" id="MCU5780850.1"/>
    </source>
</evidence>
<gene>
    <name evidence="2" type="ORF">MA04_00150</name>
</gene>
<feature type="transmembrane region" description="Helical" evidence="1">
    <location>
        <begin position="71"/>
        <end position="90"/>
    </location>
</feature>
<feature type="transmembrane region" description="Helical" evidence="1">
    <location>
        <begin position="46"/>
        <end position="64"/>
    </location>
</feature>
<reference evidence="2" key="1">
    <citation type="submission" date="2012-09" db="EMBL/GenBank/DDBJ databases">
        <title>Genome Sequence of alkane-degrading Bacterium Alcanivorax balearicus MACL04.</title>
        <authorList>
            <person name="Lai Q."/>
            <person name="Shao Z."/>
        </authorList>
    </citation>
    <scope>NUCLEOTIDE SEQUENCE</scope>
    <source>
        <strain evidence="2">MACL04</strain>
    </source>
</reference>
<keyword evidence="1" id="KW-1133">Transmembrane helix</keyword>
<dbReference type="RefSeq" id="WP_262459099.1">
    <property type="nucleotide sequence ID" value="NZ_ARXS01000001.1"/>
</dbReference>